<comment type="similarity">
    <text evidence="1">Belongs to the WD repeat G protein beta family.</text>
</comment>
<reference evidence="6 7" key="1">
    <citation type="submission" date="2016-03" db="EMBL/GenBank/DDBJ databases">
        <authorList>
            <person name="Devillers H."/>
        </authorList>
    </citation>
    <scope>NUCLEOTIDE SEQUENCE [LARGE SCALE GENOMIC DNA]</scope>
    <source>
        <strain evidence="6">CBS 6772</strain>
    </source>
</reference>
<sequence length="422" mass="46419">MDGTWEYHTKSLSNKYELSPVVSDVEEDIRHKISIARNETKQLQLLIDRIKSKTKDANLVQMSNGIASIIKNRINLSSPLSLSGHHNKIADFRWSSDSSSILSASQDGFLILWDATSGLKKNAVPLDSQWVLTCAINNSGHLVASAGLTNNCTIYRISHENRIQQQIVSIFKGHTCYISCVEFMGNNRIITGSGDMTCALWDIPRAKRITEYVDHLGDVLSVAIPPNRIDSNETIFISGGSDGYVRVWDTRMLSAAQSFFVSESDISTVRFFNNGETIITGSDDGVARMFDLRSDCLIGTYSLTQQLQQQGIQKGRQYSVSHMDYAVSSGLNSYSPTARSVGSSHLDSQGIVSLDFSASGRLMYACYTDFGCVIWDTLKGDIVGKLNGHAGRISGVRSSPNGMAVCTGSWDSTMKVWSPNYL</sequence>
<dbReference type="PIRSF" id="PIRSF002394">
    <property type="entry name" value="GN-bd_beta"/>
    <property type="match status" value="1"/>
</dbReference>
<keyword evidence="3" id="KW-0677">Repeat</keyword>
<evidence type="ECO:0000256" key="5">
    <source>
        <dbReference type="PROSITE-ProRule" id="PRU00221"/>
    </source>
</evidence>
<evidence type="ECO:0000313" key="6">
    <source>
        <dbReference type="EMBL" id="SCW03407.1"/>
    </source>
</evidence>
<dbReference type="EMBL" id="LT598486">
    <property type="protein sequence ID" value="SCW03407.1"/>
    <property type="molecule type" value="Genomic_DNA"/>
</dbReference>
<dbReference type="OrthoDB" id="10255630at2759"/>
<dbReference type="GO" id="GO:0007165">
    <property type="term" value="P:signal transduction"/>
    <property type="evidence" value="ECO:0007669"/>
    <property type="project" value="UniProtKB-KW"/>
</dbReference>
<dbReference type="STRING" id="4955.A0A1G4MHY4"/>
<dbReference type="PROSITE" id="PS50294">
    <property type="entry name" value="WD_REPEATS_REGION"/>
    <property type="match status" value="3"/>
</dbReference>
<dbReference type="PRINTS" id="PR00320">
    <property type="entry name" value="GPROTEINBRPT"/>
</dbReference>
<feature type="repeat" description="WD" evidence="5">
    <location>
        <begin position="259"/>
        <end position="300"/>
    </location>
</feature>
<dbReference type="SUPFAM" id="SSF50978">
    <property type="entry name" value="WD40 repeat-like"/>
    <property type="match status" value="1"/>
</dbReference>
<dbReference type="InterPro" id="IPR020472">
    <property type="entry name" value="WD40_PAC1"/>
</dbReference>
<protein>
    <submittedName>
        <fullName evidence="6">LAFE_0G09736g1_1</fullName>
    </submittedName>
</protein>
<dbReference type="InterPro" id="IPR001680">
    <property type="entry name" value="WD40_rpt"/>
</dbReference>
<dbReference type="Pfam" id="PF00400">
    <property type="entry name" value="WD40"/>
    <property type="match status" value="2"/>
</dbReference>
<dbReference type="PROSITE" id="PS00678">
    <property type="entry name" value="WD_REPEATS_1"/>
    <property type="match status" value="2"/>
</dbReference>
<dbReference type="InterPro" id="IPR015943">
    <property type="entry name" value="WD40/YVTN_repeat-like_dom_sf"/>
</dbReference>
<evidence type="ECO:0000256" key="1">
    <source>
        <dbReference type="ARBA" id="ARBA00009768"/>
    </source>
</evidence>
<dbReference type="AlphaFoldDB" id="A0A1G4MHY4"/>
<evidence type="ECO:0000256" key="4">
    <source>
        <dbReference type="ARBA" id="ARBA00023224"/>
    </source>
</evidence>
<accession>A0A1G4MHY4</accession>
<dbReference type="CDD" id="cd00200">
    <property type="entry name" value="WD40"/>
    <property type="match status" value="1"/>
</dbReference>
<dbReference type="PANTHER" id="PTHR19850">
    <property type="entry name" value="GUANINE NUCLEOTIDE-BINDING PROTEIN BETA G PROTEIN BETA"/>
    <property type="match status" value="1"/>
</dbReference>
<keyword evidence="7" id="KW-1185">Reference proteome</keyword>
<feature type="repeat" description="WD" evidence="5">
    <location>
        <begin position="171"/>
        <end position="211"/>
    </location>
</feature>
<feature type="repeat" description="WD" evidence="5">
    <location>
        <begin position="82"/>
        <end position="123"/>
    </location>
</feature>
<dbReference type="InterPro" id="IPR016346">
    <property type="entry name" value="G-protein_beta_1-5"/>
</dbReference>
<name>A0A1G4MHY4_LACFM</name>
<dbReference type="Proteomes" id="UP000190831">
    <property type="component" value="Chromosome G"/>
</dbReference>
<dbReference type="Gene3D" id="2.130.10.10">
    <property type="entry name" value="YVTN repeat-like/Quinoprotein amine dehydrogenase"/>
    <property type="match status" value="1"/>
</dbReference>
<dbReference type="InterPro" id="IPR001632">
    <property type="entry name" value="WD40_G-protein_beta-like"/>
</dbReference>
<evidence type="ECO:0000256" key="3">
    <source>
        <dbReference type="ARBA" id="ARBA00022737"/>
    </source>
</evidence>
<organism evidence="6 7">
    <name type="scientific">Lachancea fermentati</name>
    <name type="common">Zygosaccharomyces fermentati</name>
    <dbReference type="NCBI Taxonomy" id="4955"/>
    <lineage>
        <taxon>Eukaryota</taxon>
        <taxon>Fungi</taxon>
        <taxon>Dikarya</taxon>
        <taxon>Ascomycota</taxon>
        <taxon>Saccharomycotina</taxon>
        <taxon>Saccharomycetes</taxon>
        <taxon>Saccharomycetales</taxon>
        <taxon>Saccharomycetaceae</taxon>
        <taxon>Lachancea</taxon>
    </lineage>
</organism>
<keyword evidence="2 5" id="KW-0853">WD repeat</keyword>
<feature type="repeat" description="WD" evidence="5">
    <location>
        <begin position="212"/>
        <end position="258"/>
    </location>
</feature>
<feature type="repeat" description="WD" evidence="5">
    <location>
        <begin position="386"/>
        <end position="422"/>
    </location>
</feature>
<dbReference type="InterPro" id="IPR019775">
    <property type="entry name" value="WD40_repeat_CS"/>
</dbReference>
<gene>
    <name evidence="6" type="ORF">LAFE_0G09736G</name>
</gene>
<evidence type="ECO:0000256" key="2">
    <source>
        <dbReference type="ARBA" id="ARBA00022574"/>
    </source>
</evidence>
<keyword evidence="4" id="KW-0807">Transducer</keyword>
<evidence type="ECO:0000313" key="7">
    <source>
        <dbReference type="Proteomes" id="UP000190831"/>
    </source>
</evidence>
<dbReference type="PRINTS" id="PR00319">
    <property type="entry name" value="GPROTEINB"/>
</dbReference>
<dbReference type="PROSITE" id="PS50082">
    <property type="entry name" value="WD_REPEATS_2"/>
    <property type="match status" value="5"/>
</dbReference>
<proteinExistence type="inferred from homology"/>
<dbReference type="Pfam" id="PF25391">
    <property type="entry name" value="WD40_Gbeta"/>
    <property type="match status" value="1"/>
</dbReference>
<dbReference type="OMA" id="PLDSQWV"/>
<dbReference type="SMART" id="SM00320">
    <property type="entry name" value="WD40"/>
    <property type="match status" value="7"/>
</dbReference>
<dbReference type="InterPro" id="IPR036322">
    <property type="entry name" value="WD40_repeat_dom_sf"/>
</dbReference>